<dbReference type="InterPro" id="IPR002347">
    <property type="entry name" value="SDR_fam"/>
</dbReference>
<accession>A0AA38VIP4</accession>
<dbReference type="GO" id="GO:0016491">
    <property type="term" value="F:oxidoreductase activity"/>
    <property type="evidence" value="ECO:0007669"/>
    <property type="project" value="UniProtKB-KW"/>
</dbReference>
<protein>
    <submittedName>
        <fullName evidence="4">Adam</fullName>
    </submittedName>
</protein>
<dbReference type="PANTHER" id="PTHR43180:SF31">
    <property type="entry name" value="CHAIN DEHYDROGENASE_REDUCTASE, PUTATIVE (AFU_ORTHOLOGUE AFUA_2G16570)-RELATED"/>
    <property type="match status" value="1"/>
</dbReference>
<evidence type="ECO:0000313" key="5">
    <source>
        <dbReference type="Proteomes" id="UP001174694"/>
    </source>
</evidence>
<dbReference type="AlphaFoldDB" id="A0AA38VIP4"/>
<dbReference type="InterPro" id="IPR036291">
    <property type="entry name" value="NAD(P)-bd_dom_sf"/>
</dbReference>
<keyword evidence="5" id="KW-1185">Reference proteome</keyword>
<comment type="similarity">
    <text evidence="1">Belongs to the short-chain dehydrogenases/reductases (SDR) family.</text>
</comment>
<dbReference type="SUPFAM" id="SSF51735">
    <property type="entry name" value="NAD(P)-binding Rossmann-fold domains"/>
    <property type="match status" value="1"/>
</dbReference>
<dbReference type="PANTHER" id="PTHR43180">
    <property type="entry name" value="3-OXOACYL-(ACYL-CARRIER-PROTEIN) REDUCTASE (AFU_ORTHOLOGUE AFUA_6G11210)"/>
    <property type="match status" value="1"/>
</dbReference>
<dbReference type="Proteomes" id="UP001174694">
    <property type="component" value="Unassembled WGS sequence"/>
</dbReference>
<name>A0AA38VIP4_9PEZI</name>
<evidence type="ECO:0000313" key="4">
    <source>
        <dbReference type="EMBL" id="KAJ9144595.1"/>
    </source>
</evidence>
<dbReference type="Gene3D" id="3.40.50.720">
    <property type="entry name" value="NAD(P)-binding Rossmann-like Domain"/>
    <property type="match status" value="1"/>
</dbReference>
<dbReference type="PROSITE" id="PS00061">
    <property type="entry name" value="ADH_SHORT"/>
    <property type="match status" value="1"/>
</dbReference>
<comment type="caution">
    <text evidence="4">The sequence shown here is derived from an EMBL/GenBank/DDBJ whole genome shotgun (WGS) entry which is preliminary data.</text>
</comment>
<evidence type="ECO:0000256" key="1">
    <source>
        <dbReference type="ARBA" id="ARBA00006484"/>
    </source>
</evidence>
<reference evidence="4" key="1">
    <citation type="submission" date="2022-07" db="EMBL/GenBank/DDBJ databases">
        <title>Fungi with potential for degradation of polypropylene.</title>
        <authorList>
            <person name="Gostincar C."/>
        </authorList>
    </citation>
    <scope>NUCLEOTIDE SEQUENCE</scope>
    <source>
        <strain evidence="4">EXF-13308</strain>
    </source>
</reference>
<dbReference type="EMBL" id="JANBVO010000016">
    <property type="protein sequence ID" value="KAJ9144595.1"/>
    <property type="molecule type" value="Genomic_DNA"/>
</dbReference>
<evidence type="ECO:0000256" key="2">
    <source>
        <dbReference type="ARBA" id="ARBA00022857"/>
    </source>
</evidence>
<gene>
    <name evidence="4" type="ORF">NKR23_g5955</name>
</gene>
<dbReference type="Pfam" id="PF00106">
    <property type="entry name" value="adh_short"/>
    <property type="match status" value="1"/>
</dbReference>
<keyword evidence="2" id="KW-0521">NADP</keyword>
<sequence length="307" mass="33741">MASYSLSGPVDCNIDFDSSNLAGKTAVVTGGASGIGEGYVRALVAAKVTVCFGDKDEEAGRKLVSELNSTKFVPCDTTKWEDQVHLFKEAAAFSPSGKIHYVVANAGITRQDDVFSFDGNDQEPAKPNLSIVDVNLYGVLYTVKLTLHYFIKQNGTEVSPSQEDTCLVLIGSGAAYFDVPRSVQYPSTKWAMRGIMHGLRRTAPYYGSRVNLISPWYVRTKILTQAAFDHVEKSGVQFATVEDAGQCLLRILSDHTINGRSLFVSARKWAPRGYLDLDLDEYHGNDLVEEIQVDQIRSKPVELGLFP</sequence>
<dbReference type="InterPro" id="IPR020904">
    <property type="entry name" value="Sc_DH/Rdtase_CS"/>
</dbReference>
<proteinExistence type="inferred from homology"/>
<evidence type="ECO:0000256" key="3">
    <source>
        <dbReference type="ARBA" id="ARBA00023002"/>
    </source>
</evidence>
<organism evidence="4 5">
    <name type="scientific">Pleurostoma richardsiae</name>
    <dbReference type="NCBI Taxonomy" id="41990"/>
    <lineage>
        <taxon>Eukaryota</taxon>
        <taxon>Fungi</taxon>
        <taxon>Dikarya</taxon>
        <taxon>Ascomycota</taxon>
        <taxon>Pezizomycotina</taxon>
        <taxon>Sordariomycetes</taxon>
        <taxon>Sordariomycetidae</taxon>
        <taxon>Calosphaeriales</taxon>
        <taxon>Pleurostomataceae</taxon>
        <taxon>Pleurostoma</taxon>
    </lineage>
</organism>
<keyword evidence="3" id="KW-0560">Oxidoreductase</keyword>
<dbReference type="PRINTS" id="PR00081">
    <property type="entry name" value="GDHRDH"/>
</dbReference>